<dbReference type="RefSeq" id="WP_117544952.1">
    <property type="nucleotide sequence ID" value="NZ_JBKUNB010000005.1"/>
</dbReference>
<dbReference type="AlphaFoldDB" id="A0A3E3I1R0"/>
<dbReference type="PANTHER" id="PTHR38479:SF2">
    <property type="entry name" value="WINGED HELIX DNA-BINDING DOMAIN-CONTAINING PROTEIN"/>
    <property type="match status" value="1"/>
</dbReference>
<keyword evidence="2" id="KW-1185">Reference proteome</keyword>
<evidence type="ECO:0000313" key="2">
    <source>
        <dbReference type="Proteomes" id="UP000260812"/>
    </source>
</evidence>
<dbReference type="EMBL" id="QVLV01000011">
    <property type="protein sequence ID" value="RGE58494.1"/>
    <property type="molecule type" value="Genomic_DNA"/>
</dbReference>
<dbReference type="Proteomes" id="UP000260812">
    <property type="component" value="Unassembled WGS sequence"/>
</dbReference>
<keyword evidence="1" id="KW-0238">DNA-binding</keyword>
<protein>
    <submittedName>
        <fullName evidence="1">Winged helix DNA-binding domain-containing protein</fullName>
    </submittedName>
</protein>
<dbReference type="InterPro" id="IPR009351">
    <property type="entry name" value="AlkZ-like"/>
</dbReference>
<proteinExistence type="predicted"/>
<dbReference type="Pfam" id="PF06224">
    <property type="entry name" value="AlkZ-like"/>
    <property type="match status" value="1"/>
</dbReference>
<accession>A0A3E3I1R0</accession>
<sequence length="392" mass="44332">MTELNLEQIRNFRLHSHHLDAFYTKEDLIAAAGACGMQNSPPGAWETALYNRIPSCSQEDMNHFLYQERCLLQAWSLRGAPVVFPEEESDVFLSALIPQEDEPWIYTHGISLALDFLQMSFEELLPMLKQVMPRLNGKTIVTKSALDQTLAEWMLPLLPEEKKTLWNHPSMYGSPDKQTVGGAVVSFLLRPCAFDGLVVFGAREGISPTFTSYNAWTGHPLGNQGEGAKKLVRKFLHCYGPATPASFEGWLGCSGKQARRMWKAVSEEMEPVKAVGKNAWILSEDKACLMSPKPLQRELLLLGGHDPYLDQRDRSLLQPDKSLHKQIWKMVANPGTVVYRGEIIGIWTSTKKSRGMEMKITLWNGFQDKEKISVLAEEYADFRQQKLIGIEF</sequence>
<organism evidence="1 2">
    <name type="scientific">Eisenbergiella massiliensis</name>
    <dbReference type="NCBI Taxonomy" id="1720294"/>
    <lineage>
        <taxon>Bacteria</taxon>
        <taxon>Bacillati</taxon>
        <taxon>Bacillota</taxon>
        <taxon>Clostridia</taxon>
        <taxon>Lachnospirales</taxon>
        <taxon>Lachnospiraceae</taxon>
        <taxon>Eisenbergiella</taxon>
    </lineage>
</organism>
<name>A0A3E3I1R0_9FIRM</name>
<gene>
    <name evidence="1" type="ORF">DXC51_16445</name>
</gene>
<evidence type="ECO:0000313" key="1">
    <source>
        <dbReference type="EMBL" id="RGE58494.1"/>
    </source>
</evidence>
<reference evidence="1" key="1">
    <citation type="submission" date="2018-08" db="EMBL/GenBank/DDBJ databases">
        <title>A genome reference for cultivated species of the human gut microbiota.</title>
        <authorList>
            <person name="Zou Y."/>
            <person name="Xue W."/>
            <person name="Luo G."/>
        </authorList>
    </citation>
    <scope>NUCLEOTIDE SEQUENCE [LARGE SCALE GENOMIC DNA]</scope>
    <source>
        <strain evidence="1">TF05-5AC</strain>
    </source>
</reference>
<comment type="caution">
    <text evidence="1">The sequence shown here is derived from an EMBL/GenBank/DDBJ whole genome shotgun (WGS) entry which is preliminary data.</text>
</comment>
<dbReference type="GeneID" id="97988416"/>
<dbReference type="PANTHER" id="PTHR38479">
    <property type="entry name" value="LMO0824 PROTEIN"/>
    <property type="match status" value="1"/>
</dbReference>
<dbReference type="GO" id="GO:0003677">
    <property type="term" value="F:DNA binding"/>
    <property type="evidence" value="ECO:0007669"/>
    <property type="project" value="UniProtKB-KW"/>
</dbReference>